<dbReference type="RefSeq" id="WP_093212664.1">
    <property type="nucleotide sequence ID" value="NZ_FNFL01000002.1"/>
</dbReference>
<reference evidence="1 2" key="1">
    <citation type="submission" date="2016-10" db="EMBL/GenBank/DDBJ databases">
        <authorList>
            <person name="de Groot N.N."/>
        </authorList>
    </citation>
    <scope>NUCLEOTIDE SEQUENCE [LARGE SCALE GENOMIC DNA]</scope>
    <source>
        <strain evidence="1 2">CGMCC 1.6502</strain>
    </source>
</reference>
<accession>A0A1G8YB43</accession>
<dbReference type="AlphaFoldDB" id="A0A1G8YB43"/>
<dbReference type="Proteomes" id="UP000198694">
    <property type="component" value="Unassembled WGS sequence"/>
</dbReference>
<dbReference type="OrthoDB" id="2969059at2"/>
<dbReference type="EMBL" id="FNFL01000002">
    <property type="protein sequence ID" value="SDJ99907.1"/>
    <property type="molecule type" value="Genomic_DNA"/>
</dbReference>
<protein>
    <submittedName>
        <fullName evidence="1">Uncharacterized protein</fullName>
    </submittedName>
</protein>
<evidence type="ECO:0000313" key="2">
    <source>
        <dbReference type="Proteomes" id="UP000198694"/>
    </source>
</evidence>
<keyword evidence="2" id="KW-1185">Reference proteome</keyword>
<gene>
    <name evidence="1" type="ORF">SAMN05216243_1508</name>
</gene>
<sequence>MNSDVALKELYYHVLKTCFAYEIHMEPGMTFIDMWKALITKLDHPTKMVLKTRLQEDIVHQRGSVFAEMLVLLEKQEKSAKESQKQTG</sequence>
<organism evidence="1 2">
    <name type="scientific">Sediminibacillus albus</name>
    <dbReference type="NCBI Taxonomy" id="407036"/>
    <lineage>
        <taxon>Bacteria</taxon>
        <taxon>Bacillati</taxon>
        <taxon>Bacillota</taxon>
        <taxon>Bacilli</taxon>
        <taxon>Bacillales</taxon>
        <taxon>Bacillaceae</taxon>
        <taxon>Sediminibacillus</taxon>
    </lineage>
</organism>
<evidence type="ECO:0000313" key="1">
    <source>
        <dbReference type="EMBL" id="SDJ99907.1"/>
    </source>
</evidence>
<name>A0A1G8YB43_9BACI</name>
<proteinExistence type="predicted"/>